<evidence type="ECO:0000313" key="1">
    <source>
        <dbReference type="EMBL" id="GAI96277.1"/>
    </source>
</evidence>
<protein>
    <submittedName>
        <fullName evidence="1">Uncharacterized protein</fullName>
    </submittedName>
</protein>
<sequence>DVIFTDPTQIVNILENPLFTGVSAVVKKQVYGINARHLLSTKVARALRIMSEFLHPHE</sequence>
<reference evidence="1" key="1">
    <citation type="journal article" date="2014" name="Front. Microbiol.">
        <title>High frequency of phylogenetically diverse reductive dehalogenase-homologous genes in deep subseafloor sedimentary metagenomes.</title>
        <authorList>
            <person name="Kawai M."/>
            <person name="Futagami T."/>
            <person name="Toyoda A."/>
            <person name="Takaki Y."/>
            <person name="Nishi S."/>
            <person name="Hori S."/>
            <person name="Arai W."/>
            <person name="Tsubouchi T."/>
            <person name="Morono Y."/>
            <person name="Uchiyama I."/>
            <person name="Ito T."/>
            <person name="Fujiyama A."/>
            <person name="Inagaki F."/>
            <person name="Takami H."/>
        </authorList>
    </citation>
    <scope>NUCLEOTIDE SEQUENCE</scope>
    <source>
        <strain evidence="1">Expedition CK06-06</strain>
    </source>
</reference>
<proteinExistence type="predicted"/>
<feature type="non-terminal residue" evidence="1">
    <location>
        <position position="1"/>
    </location>
</feature>
<comment type="caution">
    <text evidence="1">The sequence shown here is derived from an EMBL/GenBank/DDBJ whole genome shotgun (WGS) entry which is preliminary data.</text>
</comment>
<name>X1ST70_9ZZZZ</name>
<accession>X1ST70</accession>
<gene>
    <name evidence="1" type="ORF">S12H4_31228</name>
</gene>
<dbReference type="AlphaFoldDB" id="X1ST70"/>
<dbReference type="Gene3D" id="3.40.50.1980">
    <property type="entry name" value="Nitrogenase molybdenum iron protein domain"/>
    <property type="match status" value="1"/>
</dbReference>
<organism evidence="1">
    <name type="scientific">marine sediment metagenome</name>
    <dbReference type="NCBI Taxonomy" id="412755"/>
    <lineage>
        <taxon>unclassified sequences</taxon>
        <taxon>metagenomes</taxon>
        <taxon>ecological metagenomes</taxon>
    </lineage>
</organism>
<dbReference type="EMBL" id="BARW01018211">
    <property type="protein sequence ID" value="GAI96277.1"/>
    <property type="molecule type" value="Genomic_DNA"/>
</dbReference>